<dbReference type="AlphaFoldDB" id="A0A543J118"/>
<dbReference type="PANTHER" id="PTHR31118">
    <property type="entry name" value="CYCLASE-LIKE PROTEIN 2"/>
    <property type="match status" value="1"/>
</dbReference>
<proteinExistence type="predicted"/>
<name>A0A543J118_9ACTN</name>
<accession>A0A543J118</accession>
<dbReference type="GO" id="GO:0004061">
    <property type="term" value="F:arylformamidase activity"/>
    <property type="evidence" value="ECO:0007669"/>
    <property type="project" value="InterPro"/>
</dbReference>
<dbReference type="PANTHER" id="PTHR31118:SF32">
    <property type="entry name" value="KYNURENINE FORMAMIDASE"/>
    <property type="match status" value="1"/>
</dbReference>
<dbReference type="SUPFAM" id="SSF102198">
    <property type="entry name" value="Putative cyclase"/>
    <property type="match status" value="1"/>
</dbReference>
<organism evidence="1 2">
    <name type="scientific">Thermopolyspora flexuosa</name>
    <dbReference type="NCBI Taxonomy" id="103836"/>
    <lineage>
        <taxon>Bacteria</taxon>
        <taxon>Bacillati</taxon>
        <taxon>Actinomycetota</taxon>
        <taxon>Actinomycetes</taxon>
        <taxon>Streptosporangiales</taxon>
        <taxon>Streptosporangiaceae</taxon>
        <taxon>Thermopolyspora</taxon>
    </lineage>
</organism>
<gene>
    <name evidence="1" type="ORF">FHX40_3260</name>
</gene>
<dbReference type="EMBL" id="VFPQ01000001">
    <property type="protein sequence ID" value="TQM76517.1"/>
    <property type="molecule type" value="Genomic_DNA"/>
</dbReference>
<reference evidence="1 2" key="1">
    <citation type="submission" date="2019-06" db="EMBL/GenBank/DDBJ databases">
        <title>Sequencing the genomes of 1000 actinobacteria strains.</title>
        <authorList>
            <person name="Klenk H.-P."/>
        </authorList>
    </citation>
    <scope>NUCLEOTIDE SEQUENCE [LARGE SCALE GENOMIC DNA]</scope>
    <source>
        <strain evidence="1 2">DSM 43186</strain>
    </source>
</reference>
<dbReference type="Gene3D" id="3.50.30.50">
    <property type="entry name" value="Putative cyclase"/>
    <property type="match status" value="1"/>
</dbReference>
<dbReference type="OrthoDB" id="7067800at2"/>
<evidence type="ECO:0000313" key="1">
    <source>
        <dbReference type="EMBL" id="TQM76517.1"/>
    </source>
</evidence>
<evidence type="ECO:0000313" key="2">
    <source>
        <dbReference type="Proteomes" id="UP000319213"/>
    </source>
</evidence>
<dbReference type="GO" id="GO:0019441">
    <property type="term" value="P:L-tryptophan catabolic process to kynurenine"/>
    <property type="evidence" value="ECO:0007669"/>
    <property type="project" value="InterPro"/>
</dbReference>
<dbReference type="RefSeq" id="WP_142260391.1">
    <property type="nucleotide sequence ID" value="NZ_BMPV01000005.1"/>
</dbReference>
<comment type="caution">
    <text evidence="1">The sequence shown here is derived from an EMBL/GenBank/DDBJ whole genome shotgun (WGS) entry which is preliminary data.</text>
</comment>
<dbReference type="InterPro" id="IPR037175">
    <property type="entry name" value="KFase_sf"/>
</dbReference>
<dbReference type="Proteomes" id="UP000319213">
    <property type="component" value="Unassembled WGS sequence"/>
</dbReference>
<dbReference type="InterPro" id="IPR007325">
    <property type="entry name" value="KFase/CYL"/>
</dbReference>
<sequence>MSRYIDLSVPIATGMPVYPGDPAVELAPTATVATHGCNVLGLRLGSHTGTHVDAPYHIDDSLPKLDELPLDRFVGPAVVVDARDAGPRAPLGPERFADVARPGAIVLVATGWSAHWGTETYQEHPYIDAEAARLLAEAGVATVGIEGFSVDPTPDEAFAAHQALCGAGVVIAENLANLAELVDAQAAGHAIEVSLLPLRLAQADGSPVRAVARVA</sequence>
<protein>
    <submittedName>
        <fullName evidence="1">Kynurenine formamidase</fullName>
    </submittedName>
</protein>
<dbReference type="Pfam" id="PF04199">
    <property type="entry name" value="Cyclase"/>
    <property type="match status" value="1"/>
</dbReference>
<keyword evidence="2" id="KW-1185">Reference proteome</keyword>